<name>A0A6P4A831_ZIZJJ</name>
<gene>
    <name evidence="3" type="primary">LOC107425111</name>
</gene>
<dbReference type="CDD" id="cd00167">
    <property type="entry name" value="SANT"/>
    <property type="match status" value="1"/>
</dbReference>
<dbReference type="InterPro" id="IPR001005">
    <property type="entry name" value="SANT/Myb"/>
</dbReference>
<dbReference type="Proteomes" id="UP001652623">
    <property type="component" value="Chromosome 7"/>
</dbReference>
<dbReference type="RefSeq" id="XP_015890523.3">
    <property type="nucleotide sequence ID" value="XM_016035037.4"/>
</dbReference>
<reference evidence="3" key="1">
    <citation type="submission" date="2025-08" db="UniProtKB">
        <authorList>
            <consortium name="RefSeq"/>
        </authorList>
    </citation>
    <scope>IDENTIFICATION</scope>
    <source>
        <tissue evidence="3">Seedling</tissue>
    </source>
</reference>
<evidence type="ECO:0000313" key="3">
    <source>
        <dbReference type="RefSeq" id="XP_015890523.3"/>
    </source>
</evidence>
<dbReference type="KEGG" id="zju:107425111"/>
<dbReference type="Gene3D" id="1.10.10.60">
    <property type="entry name" value="Homeodomain-like"/>
    <property type="match status" value="1"/>
</dbReference>
<protein>
    <submittedName>
        <fullName evidence="3">Uncharacterized protein LOC107425111</fullName>
    </submittedName>
</protein>
<accession>A0A6P4A831</accession>
<dbReference type="SUPFAM" id="SSF46689">
    <property type="entry name" value="Homeodomain-like"/>
    <property type="match status" value="1"/>
</dbReference>
<feature type="region of interest" description="Disordered" evidence="1">
    <location>
        <begin position="198"/>
        <end position="294"/>
    </location>
</feature>
<dbReference type="PANTHER" id="PTHR14000:SF17">
    <property type="entry name" value="MYB-LIKE DOMAIN-CONTAINING PROTEIN"/>
    <property type="match status" value="1"/>
</dbReference>
<evidence type="ECO:0000313" key="2">
    <source>
        <dbReference type="Proteomes" id="UP001652623"/>
    </source>
</evidence>
<dbReference type="GeneID" id="107425111"/>
<dbReference type="InParanoid" id="A0A6P4A831"/>
<feature type="compositionally biased region" description="Acidic residues" evidence="1">
    <location>
        <begin position="631"/>
        <end position="648"/>
    </location>
</feature>
<feature type="region of interest" description="Disordered" evidence="1">
    <location>
        <begin position="407"/>
        <end position="429"/>
    </location>
</feature>
<dbReference type="AlphaFoldDB" id="A0A6P4A831"/>
<proteinExistence type="predicted"/>
<feature type="compositionally biased region" description="Basic and acidic residues" evidence="1">
    <location>
        <begin position="219"/>
        <end position="239"/>
    </location>
</feature>
<keyword evidence="2" id="KW-1185">Reference proteome</keyword>
<feature type="compositionally biased region" description="Polar residues" evidence="1">
    <location>
        <begin position="121"/>
        <end position="142"/>
    </location>
</feature>
<dbReference type="PANTHER" id="PTHR14000">
    <property type="entry name" value="FINGER CCCH DOMAIN PROTEIN, PUTATIVE (DUF3755)-RELATED"/>
    <property type="match status" value="1"/>
</dbReference>
<organism evidence="2 3">
    <name type="scientific">Ziziphus jujuba</name>
    <name type="common">Chinese jujube</name>
    <name type="synonym">Ziziphus sativa</name>
    <dbReference type="NCBI Taxonomy" id="326968"/>
    <lineage>
        <taxon>Eukaryota</taxon>
        <taxon>Viridiplantae</taxon>
        <taxon>Streptophyta</taxon>
        <taxon>Embryophyta</taxon>
        <taxon>Tracheophyta</taxon>
        <taxon>Spermatophyta</taxon>
        <taxon>Magnoliopsida</taxon>
        <taxon>eudicotyledons</taxon>
        <taxon>Gunneridae</taxon>
        <taxon>Pentapetalae</taxon>
        <taxon>rosids</taxon>
        <taxon>fabids</taxon>
        <taxon>Rosales</taxon>
        <taxon>Rhamnaceae</taxon>
        <taxon>Paliureae</taxon>
        <taxon>Ziziphus</taxon>
    </lineage>
</organism>
<dbReference type="InterPro" id="IPR009057">
    <property type="entry name" value="Homeodomain-like_sf"/>
</dbReference>
<sequence>MNFPSHKLRQELKKDHHLFDKMPNRDSVVNTVRPTILRRSPRFVRQKIISDKGETTPLRKSSRLANRNKSSAESDTPNSSKFNSRKNPVSSSNLSLSSAKTTPKKSNKGFLENVSRKSSKSNDGSRNSGNTGSFMKKSTVSKNGVDGVQSLRRSSRISDKSNALVYKYKDCPEKIWKKSGDSDNRSGSFAHLSWGSTKSARLSDGVDGNRSLRRSPRFSKKENNVDDSKEKTNRAKSCDSTKSPRLCNGVDGIGSLRQSTRFPKKENNAEDTKKKIKSPKGISNGSKNKVESSEIDEAGVGVDSCEKFVTKCEKATRESSFGAKAVSTRGRKRKTLELDDRCREIGVSRKRKLDKQQDNGTVHGWTKQQELALQNAYLAAKPTPHFWKKVSKMVPGKSAQDCFNKIHSSHVTPPQPRPLSRAKTRTNSSPLRQFRLSASKLLKPTTVKVKRPSHGRRKSHLAHKNVRQLLQKNYCMNQDHEVDLFSVLEPNLDISTKHFQPSAILSTPENLQEKKQLFHKCNETSSSGHKKPLSRFSDSRGTALFSPPVLKQVKNRVLHEKYIDQLHSREAKRVASSQRSRKSTSMKDGKACLVEKVDVIRAAKIALVSDAREAIDKLQNIQAIAMSVSSDLDDEVSNSDNDDAEDEI</sequence>
<feature type="compositionally biased region" description="Polar residues" evidence="1">
    <location>
        <begin position="63"/>
        <end position="89"/>
    </location>
</feature>
<evidence type="ECO:0000256" key="1">
    <source>
        <dbReference type="SAM" id="MobiDB-lite"/>
    </source>
</evidence>
<feature type="compositionally biased region" description="Basic and acidic residues" evidence="1">
    <location>
        <begin position="263"/>
        <end position="273"/>
    </location>
</feature>
<feature type="region of interest" description="Disordered" evidence="1">
    <location>
        <begin position="629"/>
        <end position="648"/>
    </location>
</feature>
<feature type="region of interest" description="Disordered" evidence="1">
    <location>
        <begin position="43"/>
        <end position="155"/>
    </location>
</feature>